<gene>
    <name evidence="2" type="ORF">GCM10010405_32000</name>
</gene>
<organism evidence="2 3">
    <name type="scientific">Streptomyces macrosporus</name>
    <dbReference type="NCBI Taxonomy" id="44032"/>
    <lineage>
        <taxon>Bacteria</taxon>
        <taxon>Bacillati</taxon>
        <taxon>Actinomycetota</taxon>
        <taxon>Actinomycetes</taxon>
        <taxon>Kitasatosporales</taxon>
        <taxon>Streptomycetaceae</taxon>
        <taxon>Streptomyces</taxon>
    </lineage>
</organism>
<dbReference type="RefSeq" id="WP_344323332.1">
    <property type="nucleotide sequence ID" value="NZ_BAAASZ010000023.1"/>
</dbReference>
<dbReference type="PROSITE" id="PS51257">
    <property type="entry name" value="PROKAR_LIPOPROTEIN"/>
    <property type="match status" value="1"/>
</dbReference>
<dbReference type="Proteomes" id="UP001501638">
    <property type="component" value="Unassembled WGS sequence"/>
</dbReference>
<protein>
    <recommendedName>
        <fullName evidence="4">Lipoprotein</fullName>
    </recommendedName>
</protein>
<name>A0ABP5X5T2_9ACTN</name>
<proteinExistence type="predicted"/>
<comment type="caution">
    <text evidence="2">The sequence shown here is derived from an EMBL/GenBank/DDBJ whole genome shotgun (WGS) entry which is preliminary data.</text>
</comment>
<feature type="compositionally biased region" description="Low complexity" evidence="1">
    <location>
        <begin position="45"/>
        <end position="58"/>
    </location>
</feature>
<accession>A0ABP5X5T2</accession>
<evidence type="ECO:0000313" key="3">
    <source>
        <dbReference type="Proteomes" id="UP001501638"/>
    </source>
</evidence>
<evidence type="ECO:0000313" key="2">
    <source>
        <dbReference type="EMBL" id="GAA2446196.1"/>
    </source>
</evidence>
<sequence length="212" mass="22123">MFRTPGRSLRLTAVAAVVVVAAVTGCRPEDVPASPDGLRSASPGASRPADSAPPTAAPDGERALVDAREAGGLRRLTGEGAVTDVPVDPGEMRDGMRLVVAEFAAPDGGEPVLFEGVDNVPEDPVKRREHLFRGMLEHIEWDPEPGQPEARPVADPGPLGGSVECLLASLAEDGNVICGWADESTAAVALFPNSDPDEAGKLFVAMRSDLER</sequence>
<keyword evidence="3" id="KW-1185">Reference proteome</keyword>
<feature type="region of interest" description="Disordered" evidence="1">
    <location>
        <begin position="28"/>
        <end position="61"/>
    </location>
</feature>
<evidence type="ECO:0000256" key="1">
    <source>
        <dbReference type="SAM" id="MobiDB-lite"/>
    </source>
</evidence>
<evidence type="ECO:0008006" key="4">
    <source>
        <dbReference type="Google" id="ProtNLM"/>
    </source>
</evidence>
<reference evidence="3" key="1">
    <citation type="journal article" date="2019" name="Int. J. Syst. Evol. Microbiol.">
        <title>The Global Catalogue of Microorganisms (GCM) 10K type strain sequencing project: providing services to taxonomists for standard genome sequencing and annotation.</title>
        <authorList>
            <consortium name="The Broad Institute Genomics Platform"/>
            <consortium name="The Broad Institute Genome Sequencing Center for Infectious Disease"/>
            <person name="Wu L."/>
            <person name="Ma J."/>
        </authorList>
    </citation>
    <scope>NUCLEOTIDE SEQUENCE [LARGE SCALE GENOMIC DNA]</scope>
    <source>
        <strain evidence="3">JCM 6305</strain>
    </source>
</reference>
<dbReference type="EMBL" id="BAAASZ010000023">
    <property type="protein sequence ID" value="GAA2446196.1"/>
    <property type="molecule type" value="Genomic_DNA"/>
</dbReference>